<sequence length="392" mass="43542">MDNRIYLSPPHMSGNELKYIQKAFDSNWIAPLGPNVDALEKEISSYVGVKYGLALSSGTAAIHLALKYFGIQQGDLVFCSSLTFSGSCNPIAYEKATPVFIDSEPDSWNMSSQALEKAFHWSKTCGKLPKAVIIVDLYGQTADYDNLLSICDYYKVPVIEDSAEALGASYGNSGSNTDCKTVNKGKCGSFGHIGVFSFNGNKIITTSGGGMAVSDDVDAINKMKFWATQSREPELYYEHKEVGYNYRMSNICAGIGLGQMTFLDKKFSRKKEIYRKYQEAFADIEEIKMMPIFKKGEPNYWLSVFTLDKASKVLPIEIISKLSGGNVESRPLWKPMHLQPVFESTSYFSYKDDTDISATLFDTGVCLPSGTDMTAQEQDYVIDLVRSAFKVK</sequence>
<dbReference type="Gene3D" id="3.90.1150.10">
    <property type="entry name" value="Aspartate Aminotransferase, domain 1"/>
    <property type="match status" value="1"/>
</dbReference>
<dbReference type="GO" id="GO:0008483">
    <property type="term" value="F:transaminase activity"/>
    <property type="evidence" value="ECO:0007669"/>
    <property type="project" value="UniProtKB-KW"/>
</dbReference>
<dbReference type="EMBL" id="MZGX01000016">
    <property type="protein sequence ID" value="OPX43568.1"/>
    <property type="molecule type" value="Genomic_DNA"/>
</dbReference>
<dbReference type="SUPFAM" id="SSF53383">
    <property type="entry name" value="PLP-dependent transferases"/>
    <property type="match status" value="1"/>
</dbReference>
<dbReference type="InterPro" id="IPR015421">
    <property type="entry name" value="PyrdxlP-dep_Trfase_major"/>
</dbReference>
<keyword evidence="4" id="KW-0032">Aminotransferase</keyword>
<feature type="active site" description="Proton acceptor" evidence="1">
    <location>
        <position position="202"/>
    </location>
</feature>
<dbReference type="GO" id="GO:0000271">
    <property type="term" value="P:polysaccharide biosynthetic process"/>
    <property type="evidence" value="ECO:0007669"/>
    <property type="project" value="TreeGrafter"/>
</dbReference>
<evidence type="ECO:0000256" key="3">
    <source>
        <dbReference type="RuleBase" id="RU004508"/>
    </source>
</evidence>
<dbReference type="InterPro" id="IPR015424">
    <property type="entry name" value="PyrdxlP-dep_Trfase"/>
</dbReference>
<dbReference type="Pfam" id="PF01041">
    <property type="entry name" value="DegT_DnrJ_EryC1"/>
    <property type="match status" value="1"/>
</dbReference>
<comment type="caution">
    <text evidence="4">The sequence shown here is derived from an EMBL/GenBank/DDBJ whole genome shotgun (WGS) entry which is preliminary data.</text>
</comment>
<keyword evidence="2 3" id="KW-0663">Pyridoxal phosphate</keyword>
<accession>A0A1V4SI48</accession>
<dbReference type="GO" id="GO:0030170">
    <property type="term" value="F:pyridoxal phosphate binding"/>
    <property type="evidence" value="ECO:0007669"/>
    <property type="project" value="TreeGrafter"/>
</dbReference>
<dbReference type="RefSeq" id="WP_080064932.1">
    <property type="nucleotide sequence ID" value="NZ_MZGX01000016.1"/>
</dbReference>
<dbReference type="Proteomes" id="UP000191554">
    <property type="component" value="Unassembled WGS sequence"/>
</dbReference>
<dbReference type="AlphaFoldDB" id="A0A1V4SI48"/>
<keyword evidence="4" id="KW-0808">Transferase</keyword>
<reference evidence="4 5" key="1">
    <citation type="submission" date="2017-03" db="EMBL/GenBank/DDBJ databases">
        <title>Genome sequence of Clostridium hungatei DSM 14427.</title>
        <authorList>
            <person name="Poehlein A."/>
            <person name="Daniel R."/>
        </authorList>
    </citation>
    <scope>NUCLEOTIDE SEQUENCE [LARGE SCALE GENOMIC DNA]</scope>
    <source>
        <strain evidence="4 5">DSM 14427</strain>
    </source>
</reference>
<evidence type="ECO:0000256" key="1">
    <source>
        <dbReference type="PIRSR" id="PIRSR000390-1"/>
    </source>
</evidence>
<dbReference type="InterPro" id="IPR000653">
    <property type="entry name" value="DegT/StrS_aminotransferase"/>
</dbReference>
<feature type="modified residue" description="N6-(pyridoxal phosphate)lysine" evidence="2">
    <location>
        <position position="202"/>
    </location>
</feature>
<organism evidence="4 5">
    <name type="scientific">Ruminiclostridium hungatei</name>
    <name type="common">Clostridium hungatei</name>
    <dbReference type="NCBI Taxonomy" id="48256"/>
    <lineage>
        <taxon>Bacteria</taxon>
        <taxon>Bacillati</taxon>
        <taxon>Bacillota</taxon>
        <taxon>Clostridia</taxon>
        <taxon>Eubacteriales</taxon>
        <taxon>Oscillospiraceae</taxon>
        <taxon>Ruminiclostridium</taxon>
    </lineage>
</organism>
<dbReference type="InterPro" id="IPR015422">
    <property type="entry name" value="PyrdxlP-dep_Trfase_small"/>
</dbReference>
<gene>
    <name evidence="4" type="primary">epsN</name>
    <name evidence="4" type="ORF">CLHUN_25060</name>
</gene>
<proteinExistence type="inferred from homology"/>
<evidence type="ECO:0000313" key="4">
    <source>
        <dbReference type="EMBL" id="OPX43568.1"/>
    </source>
</evidence>
<evidence type="ECO:0000313" key="5">
    <source>
        <dbReference type="Proteomes" id="UP000191554"/>
    </source>
</evidence>
<dbReference type="EC" id="2.6.1.-" evidence="4"/>
<name>A0A1V4SI48_RUMHU</name>
<comment type="similarity">
    <text evidence="3">Belongs to the DegT/DnrJ/EryC1 family.</text>
</comment>
<dbReference type="CDD" id="cd00616">
    <property type="entry name" value="AHBA_syn"/>
    <property type="match status" value="1"/>
</dbReference>
<dbReference type="PIRSF" id="PIRSF000390">
    <property type="entry name" value="PLP_StrS"/>
    <property type="match status" value="1"/>
</dbReference>
<keyword evidence="5" id="KW-1185">Reference proteome</keyword>
<dbReference type="OrthoDB" id="9810913at2"/>
<dbReference type="PANTHER" id="PTHR30244:SF34">
    <property type="entry name" value="DTDP-4-AMINO-4,6-DIDEOXYGALACTOSE TRANSAMINASE"/>
    <property type="match status" value="1"/>
</dbReference>
<protein>
    <submittedName>
        <fullName evidence="4">Putative pyridoxal phosphate-dependent aminotransferase EpsN</fullName>
        <ecNumber evidence="4">2.6.1.-</ecNumber>
    </submittedName>
</protein>
<dbReference type="Gene3D" id="3.40.640.10">
    <property type="entry name" value="Type I PLP-dependent aspartate aminotransferase-like (Major domain)"/>
    <property type="match status" value="1"/>
</dbReference>
<dbReference type="PANTHER" id="PTHR30244">
    <property type="entry name" value="TRANSAMINASE"/>
    <property type="match status" value="1"/>
</dbReference>
<evidence type="ECO:0000256" key="2">
    <source>
        <dbReference type="PIRSR" id="PIRSR000390-2"/>
    </source>
</evidence>
<dbReference type="STRING" id="48256.CLHUN_25060"/>